<dbReference type="Proteomes" id="UP000077521">
    <property type="component" value="Unassembled WGS sequence"/>
</dbReference>
<feature type="region of interest" description="Disordered" evidence="1">
    <location>
        <begin position="153"/>
        <end position="196"/>
    </location>
</feature>
<dbReference type="EMBL" id="LWDF02001400">
    <property type="protein sequence ID" value="KAE8238875.1"/>
    <property type="molecule type" value="Genomic_DNA"/>
</dbReference>
<feature type="compositionally biased region" description="Basic residues" evidence="1">
    <location>
        <begin position="168"/>
        <end position="177"/>
    </location>
</feature>
<evidence type="ECO:0000313" key="2">
    <source>
        <dbReference type="EMBL" id="KAE8238875.1"/>
    </source>
</evidence>
<evidence type="ECO:0000256" key="1">
    <source>
        <dbReference type="SAM" id="MobiDB-lite"/>
    </source>
</evidence>
<name>A0A8T8SFB3_9BASI</name>
<proteinExistence type="predicted"/>
<reference evidence="2" key="2">
    <citation type="journal article" date="2019" name="IMA Fungus">
        <title>Genome sequencing and comparison of five Tilletia species to identify candidate genes for the detection of regulated species infecting wheat.</title>
        <authorList>
            <person name="Nguyen H.D.T."/>
            <person name="Sultana T."/>
            <person name="Kesanakurti P."/>
            <person name="Hambleton S."/>
        </authorList>
    </citation>
    <scope>NUCLEOTIDE SEQUENCE</scope>
    <source>
        <strain evidence="2">DAOMC 236416</strain>
    </source>
</reference>
<feature type="compositionally biased region" description="Polar residues" evidence="1">
    <location>
        <begin position="185"/>
        <end position="196"/>
    </location>
</feature>
<dbReference type="AlphaFoldDB" id="A0A8T8SFB3"/>
<reference evidence="2" key="1">
    <citation type="submission" date="2016-04" db="EMBL/GenBank/DDBJ databases">
        <authorList>
            <person name="Nguyen H.D."/>
            <person name="Samba Siva P."/>
            <person name="Cullis J."/>
            <person name="Levesque C.A."/>
            <person name="Hambleton S."/>
        </authorList>
    </citation>
    <scope>NUCLEOTIDE SEQUENCE</scope>
    <source>
        <strain evidence="2">DAOMC 236416</strain>
    </source>
</reference>
<protein>
    <submittedName>
        <fullName evidence="2">Uncharacterized protein</fullName>
    </submittedName>
</protein>
<feature type="region of interest" description="Disordered" evidence="1">
    <location>
        <begin position="1"/>
        <end position="23"/>
    </location>
</feature>
<organism evidence="2 3">
    <name type="scientific">Tilletia indica</name>
    <dbReference type="NCBI Taxonomy" id="43049"/>
    <lineage>
        <taxon>Eukaryota</taxon>
        <taxon>Fungi</taxon>
        <taxon>Dikarya</taxon>
        <taxon>Basidiomycota</taxon>
        <taxon>Ustilaginomycotina</taxon>
        <taxon>Exobasidiomycetes</taxon>
        <taxon>Tilletiales</taxon>
        <taxon>Tilletiaceae</taxon>
        <taxon>Tilletia</taxon>
    </lineage>
</organism>
<sequence length="196" mass="22280">MVPDEAFPDPLASTGGDADAVDPSRVAVETGDTFLSSSSPSRLRICKPEYLPEYDGDPYKLDKFLTRVHDLIRNDPDPAWERAVLHALPIKLVDDAEEWHSGLSDDEIKAISSFNDLEEAMRLQFPMNSAEQRRLARERKWNPTIGRHLLLCQASRPPFGRRQEPSGRRSRSRHRRWPPRDVQGADSSSSHQRSPD</sequence>
<accession>A0A8T8SFB3</accession>
<keyword evidence="3" id="KW-1185">Reference proteome</keyword>
<comment type="caution">
    <text evidence="2">The sequence shown here is derived from an EMBL/GenBank/DDBJ whole genome shotgun (WGS) entry which is preliminary data.</text>
</comment>
<evidence type="ECO:0000313" key="3">
    <source>
        <dbReference type="Proteomes" id="UP000077521"/>
    </source>
</evidence>
<gene>
    <name evidence="2" type="ORF">A4X13_0g8344</name>
</gene>